<evidence type="ECO:0000259" key="5">
    <source>
        <dbReference type="PROSITE" id="PS50931"/>
    </source>
</evidence>
<evidence type="ECO:0000313" key="6">
    <source>
        <dbReference type="EMBL" id="VFK09658.1"/>
    </source>
</evidence>
<reference evidence="6" key="1">
    <citation type="submission" date="2019-02" db="EMBL/GenBank/DDBJ databases">
        <authorList>
            <person name="Gruber-Vodicka R. H."/>
            <person name="Seah K. B. B."/>
        </authorList>
    </citation>
    <scope>NUCLEOTIDE SEQUENCE</scope>
    <source>
        <strain evidence="6">BECK_S313</strain>
    </source>
</reference>
<dbReference type="GO" id="GO:0000976">
    <property type="term" value="F:transcription cis-regulatory region binding"/>
    <property type="evidence" value="ECO:0007669"/>
    <property type="project" value="TreeGrafter"/>
</dbReference>
<organism evidence="6">
    <name type="scientific">Candidatus Kentrum sp. LPFa</name>
    <dbReference type="NCBI Taxonomy" id="2126335"/>
    <lineage>
        <taxon>Bacteria</taxon>
        <taxon>Pseudomonadati</taxon>
        <taxon>Pseudomonadota</taxon>
        <taxon>Gammaproteobacteria</taxon>
        <taxon>Candidatus Kentrum</taxon>
    </lineage>
</organism>
<name>A0A450VXW7_9GAMM</name>
<protein>
    <submittedName>
        <fullName evidence="6">DNA-binding transcriptional regulator, LysR family</fullName>
    </submittedName>
</protein>
<dbReference type="PRINTS" id="PR00039">
    <property type="entry name" value="HTHLYSR"/>
</dbReference>
<dbReference type="GO" id="GO:0003700">
    <property type="term" value="F:DNA-binding transcription factor activity"/>
    <property type="evidence" value="ECO:0007669"/>
    <property type="project" value="InterPro"/>
</dbReference>
<accession>A0A450VXW7</accession>
<dbReference type="AlphaFoldDB" id="A0A450VXW7"/>
<keyword evidence="2" id="KW-0805">Transcription regulation</keyword>
<sequence>MADRRLQVFHTVAKMLSFTKAAEALHMTQPAVTFQIHQIEEHFNTRLFDRTHHRITLTDVGKQVYEYSDKIFTIYTQMENRIRDITGHASNILILGASTTIAEYMLPSLLGGFKDAFPELTIRLRMGTTNEIVSMAEHGEIDLGMVEDPVTDKNLMIEPCRADQLVVVVPHQHELASQDAITATALVEHPYIIRAGDLGIILDYVKTAGLDINSLSIAMELGSSEAVKGAIEAGMGISILPRATVSKELSLKILASIKLAPPLEKSLSFLYRKQTPQARAMDAFVDFARSHCLAHGSNLV</sequence>
<evidence type="ECO:0000256" key="2">
    <source>
        <dbReference type="ARBA" id="ARBA00023015"/>
    </source>
</evidence>
<proteinExistence type="inferred from homology"/>
<dbReference type="PANTHER" id="PTHR30126:SF39">
    <property type="entry name" value="HTH-TYPE TRANSCRIPTIONAL REGULATOR CYSL"/>
    <property type="match status" value="1"/>
</dbReference>
<dbReference type="SUPFAM" id="SSF53850">
    <property type="entry name" value="Periplasmic binding protein-like II"/>
    <property type="match status" value="1"/>
</dbReference>
<dbReference type="InterPro" id="IPR005119">
    <property type="entry name" value="LysR_subst-bd"/>
</dbReference>
<dbReference type="PROSITE" id="PS50931">
    <property type="entry name" value="HTH_LYSR"/>
    <property type="match status" value="1"/>
</dbReference>
<evidence type="ECO:0000256" key="3">
    <source>
        <dbReference type="ARBA" id="ARBA00023125"/>
    </source>
</evidence>
<dbReference type="Gene3D" id="3.40.190.290">
    <property type="match status" value="1"/>
</dbReference>
<dbReference type="Pfam" id="PF03466">
    <property type="entry name" value="LysR_substrate"/>
    <property type="match status" value="1"/>
</dbReference>
<dbReference type="FunFam" id="1.10.10.10:FF:000001">
    <property type="entry name" value="LysR family transcriptional regulator"/>
    <property type="match status" value="1"/>
</dbReference>
<dbReference type="Gene3D" id="1.10.10.10">
    <property type="entry name" value="Winged helix-like DNA-binding domain superfamily/Winged helix DNA-binding domain"/>
    <property type="match status" value="1"/>
</dbReference>
<keyword evidence="4" id="KW-0804">Transcription</keyword>
<dbReference type="InterPro" id="IPR036388">
    <property type="entry name" value="WH-like_DNA-bd_sf"/>
</dbReference>
<dbReference type="EMBL" id="CAADFK010000011">
    <property type="protein sequence ID" value="VFK09658.1"/>
    <property type="molecule type" value="Genomic_DNA"/>
</dbReference>
<evidence type="ECO:0000256" key="4">
    <source>
        <dbReference type="ARBA" id="ARBA00023163"/>
    </source>
</evidence>
<feature type="domain" description="HTH lysR-type" evidence="5">
    <location>
        <begin position="1"/>
        <end position="58"/>
    </location>
</feature>
<gene>
    <name evidence="6" type="ORF">BECKLPF1236B_GA0070989_10116</name>
</gene>
<comment type="similarity">
    <text evidence="1">Belongs to the LysR transcriptional regulatory family.</text>
</comment>
<dbReference type="InterPro" id="IPR036390">
    <property type="entry name" value="WH_DNA-bd_sf"/>
</dbReference>
<evidence type="ECO:0000256" key="1">
    <source>
        <dbReference type="ARBA" id="ARBA00009437"/>
    </source>
</evidence>
<keyword evidence="3 6" id="KW-0238">DNA-binding</keyword>
<dbReference type="PANTHER" id="PTHR30126">
    <property type="entry name" value="HTH-TYPE TRANSCRIPTIONAL REGULATOR"/>
    <property type="match status" value="1"/>
</dbReference>
<dbReference type="Pfam" id="PF00126">
    <property type="entry name" value="HTH_1"/>
    <property type="match status" value="1"/>
</dbReference>
<dbReference type="InterPro" id="IPR000847">
    <property type="entry name" value="LysR_HTH_N"/>
</dbReference>
<dbReference type="SUPFAM" id="SSF46785">
    <property type="entry name" value="Winged helix' DNA-binding domain"/>
    <property type="match status" value="1"/>
</dbReference>